<dbReference type="Proteomes" id="UP000492821">
    <property type="component" value="Unassembled WGS sequence"/>
</dbReference>
<evidence type="ECO:0000313" key="3">
    <source>
        <dbReference type="WBParaSite" id="Pan_g9193.t1"/>
    </source>
</evidence>
<feature type="chain" id="PRO_5028966175" evidence="1">
    <location>
        <begin position="29"/>
        <end position="159"/>
    </location>
</feature>
<evidence type="ECO:0000256" key="1">
    <source>
        <dbReference type="SAM" id="SignalP"/>
    </source>
</evidence>
<reference evidence="3" key="2">
    <citation type="submission" date="2020-10" db="UniProtKB">
        <authorList>
            <consortium name="WormBaseParasite"/>
        </authorList>
    </citation>
    <scope>IDENTIFICATION</scope>
</reference>
<organism evidence="2 3">
    <name type="scientific">Panagrellus redivivus</name>
    <name type="common">Microworm</name>
    <dbReference type="NCBI Taxonomy" id="6233"/>
    <lineage>
        <taxon>Eukaryota</taxon>
        <taxon>Metazoa</taxon>
        <taxon>Ecdysozoa</taxon>
        <taxon>Nematoda</taxon>
        <taxon>Chromadorea</taxon>
        <taxon>Rhabditida</taxon>
        <taxon>Tylenchina</taxon>
        <taxon>Panagrolaimomorpha</taxon>
        <taxon>Panagrolaimoidea</taxon>
        <taxon>Panagrolaimidae</taxon>
        <taxon>Panagrellus</taxon>
    </lineage>
</organism>
<keyword evidence="1" id="KW-0732">Signal</keyword>
<name>A0A7E4WBF2_PANRE</name>
<keyword evidence="2" id="KW-1185">Reference proteome</keyword>
<accession>A0A7E4WBF2</accession>
<sequence length="159" mass="17156">MTSLTIRRFMRTAYLCGMPSLLMQALLAGSYAPDDEGVVAGFVAGLLETLLEGDRDVDDGQYYGCVIDEDDVGAQVGVTFGNWLVREDSDVSAFLHRFLETTEHGVVAIRHGDFVDIAFIEEMGKCLSRAFALPALLGPLVLVESKAAAKRANPGVRDG</sequence>
<dbReference type="AlphaFoldDB" id="A0A7E4WBF2"/>
<dbReference type="WBParaSite" id="Pan_g9193.t1">
    <property type="protein sequence ID" value="Pan_g9193.t1"/>
    <property type="gene ID" value="Pan_g9193"/>
</dbReference>
<protein>
    <submittedName>
        <fullName evidence="3">Secreted protein</fullName>
    </submittedName>
</protein>
<proteinExistence type="predicted"/>
<reference evidence="2" key="1">
    <citation type="journal article" date="2013" name="Genetics">
        <title>The draft genome and transcriptome of Panagrellus redivivus are shaped by the harsh demands of a free-living lifestyle.</title>
        <authorList>
            <person name="Srinivasan J."/>
            <person name="Dillman A.R."/>
            <person name="Macchietto M.G."/>
            <person name="Heikkinen L."/>
            <person name="Lakso M."/>
            <person name="Fracchia K.M."/>
            <person name="Antoshechkin I."/>
            <person name="Mortazavi A."/>
            <person name="Wong G."/>
            <person name="Sternberg P.W."/>
        </authorList>
    </citation>
    <scope>NUCLEOTIDE SEQUENCE [LARGE SCALE GENOMIC DNA]</scope>
    <source>
        <strain evidence="2">MT8872</strain>
    </source>
</reference>
<evidence type="ECO:0000313" key="2">
    <source>
        <dbReference type="Proteomes" id="UP000492821"/>
    </source>
</evidence>
<feature type="signal peptide" evidence="1">
    <location>
        <begin position="1"/>
        <end position="28"/>
    </location>
</feature>